<organism evidence="1 2">
    <name type="scientific">Ktedonosporobacter rubrisoli</name>
    <dbReference type="NCBI Taxonomy" id="2509675"/>
    <lineage>
        <taxon>Bacteria</taxon>
        <taxon>Bacillati</taxon>
        <taxon>Chloroflexota</taxon>
        <taxon>Ktedonobacteria</taxon>
        <taxon>Ktedonobacterales</taxon>
        <taxon>Ktedonosporobacteraceae</taxon>
        <taxon>Ktedonosporobacter</taxon>
    </lineage>
</organism>
<dbReference type="Proteomes" id="UP000290365">
    <property type="component" value="Chromosome"/>
</dbReference>
<name>A0A4P6K1G2_KTERU</name>
<dbReference type="KEGG" id="kbs:EPA93_40930"/>
<gene>
    <name evidence="1" type="ORF">EPA93_40930</name>
</gene>
<evidence type="ECO:0000313" key="2">
    <source>
        <dbReference type="Proteomes" id="UP000290365"/>
    </source>
</evidence>
<proteinExistence type="predicted"/>
<evidence type="ECO:0000313" key="1">
    <source>
        <dbReference type="EMBL" id="QBD82007.1"/>
    </source>
</evidence>
<sequence length="105" mass="12291">MKEELRIVLARAAYSHLSSFLNIPTERKDWEALTPVEQADYLNFVERMIRRLGSNEVQDIWFESAILLPHSFWDQFSDESKLLLFKSVSWTLMTKLIKQAEGSAK</sequence>
<dbReference type="RefSeq" id="WP_129893067.1">
    <property type="nucleotide sequence ID" value="NZ_CP035758.1"/>
</dbReference>
<reference evidence="1 2" key="1">
    <citation type="submission" date="2019-01" db="EMBL/GenBank/DDBJ databases">
        <title>Ktedonosporobacter rubrisoli SCAWS-G2.</title>
        <authorList>
            <person name="Huang Y."/>
            <person name="Yan B."/>
        </authorList>
    </citation>
    <scope>NUCLEOTIDE SEQUENCE [LARGE SCALE GENOMIC DNA]</scope>
    <source>
        <strain evidence="1 2">SCAWS-G2</strain>
    </source>
</reference>
<protein>
    <submittedName>
        <fullName evidence="1">Uncharacterized protein</fullName>
    </submittedName>
</protein>
<dbReference type="EMBL" id="CP035758">
    <property type="protein sequence ID" value="QBD82007.1"/>
    <property type="molecule type" value="Genomic_DNA"/>
</dbReference>
<keyword evidence="2" id="KW-1185">Reference proteome</keyword>
<dbReference type="AlphaFoldDB" id="A0A4P6K1G2"/>
<accession>A0A4P6K1G2</accession>